<dbReference type="Proteomes" id="UP001287356">
    <property type="component" value="Unassembled WGS sequence"/>
</dbReference>
<feature type="compositionally biased region" description="Low complexity" evidence="1">
    <location>
        <begin position="76"/>
        <end position="85"/>
    </location>
</feature>
<sequence length="202" mass="21478">MQNQCTLEGLTKFSVTTLLVSVSLNDACNCNAFGKFVGLGPRSSLGVDAASVLSTHGAASSRPRPEPARRRPAPPALRHLPTRLAPSRREPGTGTSQAGVPAYDATNAGRGGIAAQRTAQALESNYGPTCYCLGLAGWFLALGDLMGIILTLISTAVLYKDAELLDKKAEMEARDLRSSMKGRAGRRPGTTPVMLLRPWRRT</sequence>
<feature type="region of interest" description="Disordered" evidence="1">
    <location>
        <begin position="55"/>
        <end position="103"/>
    </location>
</feature>
<reference evidence="3" key="1">
    <citation type="journal article" date="2023" name="Mol. Phylogenet. Evol.">
        <title>Genome-scale phylogeny and comparative genomics of the fungal order Sordariales.</title>
        <authorList>
            <person name="Hensen N."/>
            <person name="Bonometti L."/>
            <person name="Westerberg I."/>
            <person name="Brannstrom I.O."/>
            <person name="Guillou S."/>
            <person name="Cros-Aarteil S."/>
            <person name="Calhoun S."/>
            <person name="Haridas S."/>
            <person name="Kuo A."/>
            <person name="Mondo S."/>
            <person name="Pangilinan J."/>
            <person name="Riley R."/>
            <person name="LaButti K."/>
            <person name="Andreopoulos B."/>
            <person name="Lipzen A."/>
            <person name="Chen C."/>
            <person name="Yan M."/>
            <person name="Daum C."/>
            <person name="Ng V."/>
            <person name="Clum A."/>
            <person name="Steindorff A."/>
            <person name="Ohm R.A."/>
            <person name="Martin F."/>
            <person name="Silar P."/>
            <person name="Natvig D.O."/>
            <person name="Lalanne C."/>
            <person name="Gautier V."/>
            <person name="Ament-Velasquez S.L."/>
            <person name="Kruys A."/>
            <person name="Hutchinson M.I."/>
            <person name="Powell A.J."/>
            <person name="Barry K."/>
            <person name="Miller A.N."/>
            <person name="Grigoriev I.V."/>
            <person name="Debuchy R."/>
            <person name="Gladieux P."/>
            <person name="Hiltunen Thoren M."/>
            <person name="Johannesson H."/>
        </authorList>
    </citation>
    <scope>NUCLEOTIDE SEQUENCE</scope>
    <source>
        <strain evidence="3">CBS 958.72</strain>
    </source>
</reference>
<keyword evidence="2" id="KW-1133">Transmembrane helix</keyword>
<feature type="transmembrane region" description="Helical" evidence="2">
    <location>
        <begin position="135"/>
        <end position="159"/>
    </location>
</feature>
<evidence type="ECO:0000313" key="3">
    <source>
        <dbReference type="EMBL" id="KAK3364803.1"/>
    </source>
</evidence>
<evidence type="ECO:0000256" key="2">
    <source>
        <dbReference type="SAM" id="Phobius"/>
    </source>
</evidence>
<accession>A0AAE0JUX3</accession>
<gene>
    <name evidence="3" type="ORF">B0T24DRAFT_712074</name>
</gene>
<protein>
    <submittedName>
        <fullName evidence="3">Uncharacterized protein</fullName>
    </submittedName>
</protein>
<comment type="caution">
    <text evidence="3">The sequence shown here is derived from an EMBL/GenBank/DDBJ whole genome shotgun (WGS) entry which is preliminary data.</text>
</comment>
<evidence type="ECO:0000313" key="4">
    <source>
        <dbReference type="Proteomes" id="UP001287356"/>
    </source>
</evidence>
<keyword evidence="4" id="KW-1185">Reference proteome</keyword>
<name>A0AAE0JUX3_9PEZI</name>
<dbReference type="AlphaFoldDB" id="A0AAE0JUX3"/>
<reference evidence="3" key="2">
    <citation type="submission" date="2023-06" db="EMBL/GenBank/DDBJ databases">
        <authorList>
            <consortium name="Lawrence Berkeley National Laboratory"/>
            <person name="Haridas S."/>
            <person name="Hensen N."/>
            <person name="Bonometti L."/>
            <person name="Westerberg I."/>
            <person name="Brannstrom I.O."/>
            <person name="Guillou S."/>
            <person name="Cros-Aarteil S."/>
            <person name="Calhoun S."/>
            <person name="Kuo A."/>
            <person name="Mondo S."/>
            <person name="Pangilinan J."/>
            <person name="Riley R."/>
            <person name="Labutti K."/>
            <person name="Andreopoulos B."/>
            <person name="Lipzen A."/>
            <person name="Chen C."/>
            <person name="Yanf M."/>
            <person name="Daum C."/>
            <person name="Ng V."/>
            <person name="Clum A."/>
            <person name="Steindorff A."/>
            <person name="Ohm R."/>
            <person name="Martin F."/>
            <person name="Silar P."/>
            <person name="Natvig D."/>
            <person name="Lalanne C."/>
            <person name="Gautier V."/>
            <person name="Ament-Velasquez S.L."/>
            <person name="Kruys A."/>
            <person name="Hutchinson M.I."/>
            <person name="Powell A.J."/>
            <person name="Barry K."/>
            <person name="Miller A.N."/>
            <person name="Grigoriev I.V."/>
            <person name="Debuchy R."/>
            <person name="Gladieux P."/>
            <person name="Thoren M.H."/>
            <person name="Johannesson H."/>
        </authorList>
    </citation>
    <scope>NUCLEOTIDE SEQUENCE</scope>
    <source>
        <strain evidence="3">CBS 958.72</strain>
    </source>
</reference>
<keyword evidence="2" id="KW-0812">Transmembrane</keyword>
<proteinExistence type="predicted"/>
<organism evidence="3 4">
    <name type="scientific">Lasiosphaeria ovina</name>
    <dbReference type="NCBI Taxonomy" id="92902"/>
    <lineage>
        <taxon>Eukaryota</taxon>
        <taxon>Fungi</taxon>
        <taxon>Dikarya</taxon>
        <taxon>Ascomycota</taxon>
        <taxon>Pezizomycotina</taxon>
        <taxon>Sordariomycetes</taxon>
        <taxon>Sordariomycetidae</taxon>
        <taxon>Sordariales</taxon>
        <taxon>Lasiosphaeriaceae</taxon>
        <taxon>Lasiosphaeria</taxon>
    </lineage>
</organism>
<dbReference type="EMBL" id="JAULSN010000009">
    <property type="protein sequence ID" value="KAK3364803.1"/>
    <property type="molecule type" value="Genomic_DNA"/>
</dbReference>
<evidence type="ECO:0000256" key="1">
    <source>
        <dbReference type="SAM" id="MobiDB-lite"/>
    </source>
</evidence>
<keyword evidence="2" id="KW-0472">Membrane</keyword>